<organism evidence="1 2">
    <name type="scientific">Lentinula aciculospora</name>
    <dbReference type="NCBI Taxonomy" id="153920"/>
    <lineage>
        <taxon>Eukaryota</taxon>
        <taxon>Fungi</taxon>
        <taxon>Dikarya</taxon>
        <taxon>Basidiomycota</taxon>
        <taxon>Agaricomycotina</taxon>
        <taxon>Agaricomycetes</taxon>
        <taxon>Agaricomycetidae</taxon>
        <taxon>Agaricales</taxon>
        <taxon>Marasmiineae</taxon>
        <taxon>Omphalotaceae</taxon>
        <taxon>Lentinula</taxon>
    </lineage>
</organism>
<dbReference type="InterPro" id="IPR008979">
    <property type="entry name" value="Galactose-bd-like_sf"/>
</dbReference>
<evidence type="ECO:0000313" key="2">
    <source>
        <dbReference type="Proteomes" id="UP001150266"/>
    </source>
</evidence>
<dbReference type="AlphaFoldDB" id="A0A9W9DQ68"/>
<accession>A0A9W9DQ68</accession>
<protein>
    <submittedName>
        <fullName evidence="1">Uncharacterized protein</fullName>
    </submittedName>
</protein>
<name>A0A9W9DQ68_9AGAR</name>
<comment type="caution">
    <text evidence="1">The sequence shown here is derived from an EMBL/GenBank/DDBJ whole genome shotgun (WGS) entry which is preliminary data.</text>
</comment>
<keyword evidence="2" id="KW-1185">Reference proteome</keyword>
<dbReference type="Proteomes" id="UP001150266">
    <property type="component" value="Unassembled WGS sequence"/>
</dbReference>
<evidence type="ECO:0000313" key="1">
    <source>
        <dbReference type="EMBL" id="KAJ4481171.1"/>
    </source>
</evidence>
<reference evidence="1" key="1">
    <citation type="submission" date="2022-08" db="EMBL/GenBank/DDBJ databases">
        <title>A Global Phylogenomic Analysis of the Shiitake Genus Lentinula.</title>
        <authorList>
            <consortium name="DOE Joint Genome Institute"/>
            <person name="Sierra-Patev S."/>
            <person name="Min B."/>
            <person name="Naranjo-Ortiz M."/>
            <person name="Looney B."/>
            <person name="Konkel Z."/>
            <person name="Slot J.C."/>
            <person name="Sakamoto Y."/>
            <person name="Steenwyk J.L."/>
            <person name="Rokas A."/>
            <person name="Carro J."/>
            <person name="Camarero S."/>
            <person name="Ferreira P."/>
            <person name="Molpeceres G."/>
            <person name="Ruiz-Duenas F.J."/>
            <person name="Serrano A."/>
            <person name="Henrissat B."/>
            <person name="Drula E."/>
            <person name="Hughes K.W."/>
            <person name="Mata J.L."/>
            <person name="Ishikawa N.K."/>
            <person name="Vargas-Isla R."/>
            <person name="Ushijima S."/>
            <person name="Smith C.A."/>
            <person name="Ahrendt S."/>
            <person name="Andreopoulos W."/>
            <person name="He G."/>
            <person name="Labutti K."/>
            <person name="Lipzen A."/>
            <person name="Ng V."/>
            <person name="Riley R."/>
            <person name="Sandor L."/>
            <person name="Barry K."/>
            <person name="Martinez A.T."/>
            <person name="Xiao Y."/>
            <person name="Gibbons J.G."/>
            <person name="Terashima K."/>
            <person name="Grigoriev I.V."/>
            <person name="Hibbett D.S."/>
        </authorList>
    </citation>
    <scope>NUCLEOTIDE SEQUENCE</scope>
    <source>
        <strain evidence="1">JLM2183</strain>
    </source>
</reference>
<gene>
    <name evidence="1" type="ORF">J3R30DRAFT_3700774</name>
</gene>
<sequence>MDTSLRYQRTQIILVPQYSIHLTQGLVLWNDIEGYVNISGVGTYTTSFEWGHADNGSVGLRLRFREIFHSVKAWLNDQQVTTADPTHPVVDISKLVIKGTNTIRVDAASTLLNAVNAVPQVKSLGQLRLLTEPVPPLNQQYGLDSEHYAHPLCLGYNVDVSVILYKE</sequence>
<dbReference type="SUPFAM" id="SSF49785">
    <property type="entry name" value="Galactose-binding domain-like"/>
    <property type="match status" value="1"/>
</dbReference>
<dbReference type="Gene3D" id="2.60.120.260">
    <property type="entry name" value="Galactose-binding domain-like"/>
    <property type="match status" value="1"/>
</dbReference>
<proteinExistence type="predicted"/>
<dbReference type="EMBL" id="JAOTPV010000006">
    <property type="protein sequence ID" value="KAJ4481171.1"/>
    <property type="molecule type" value="Genomic_DNA"/>
</dbReference>
<dbReference type="OrthoDB" id="3036381at2759"/>